<evidence type="ECO:0000313" key="2">
    <source>
        <dbReference type="EMBL" id="KGM97298.1"/>
    </source>
</evidence>
<dbReference type="Pfam" id="PF21778">
    <property type="entry name" value="DUF6873"/>
    <property type="match status" value="1"/>
</dbReference>
<dbReference type="Proteomes" id="UP000030012">
    <property type="component" value="Unassembled WGS sequence"/>
</dbReference>
<gene>
    <name evidence="2" type="ORF">Z968_04110</name>
</gene>
<evidence type="ECO:0000313" key="3">
    <source>
        <dbReference type="Proteomes" id="UP000030012"/>
    </source>
</evidence>
<organism evidence="2 3">
    <name type="scientific">Clostridium novyi A str. 4552</name>
    <dbReference type="NCBI Taxonomy" id="1444289"/>
    <lineage>
        <taxon>Bacteria</taxon>
        <taxon>Bacillati</taxon>
        <taxon>Bacillota</taxon>
        <taxon>Clostridia</taxon>
        <taxon>Eubacteriales</taxon>
        <taxon>Clostridiaceae</taxon>
        <taxon>Clostridium</taxon>
    </lineage>
</organism>
<dbReference type="AlphaFoldDB" id="A0A0A0I9T6"/>
<dbReference type="RefSeq" id="WP_039253665.1">
    <property type="nucleotide sequence ID" value="NZ_JENJ01000012.1"/>
</dbReference>
<accession>A0A0A0I9T6</accession>
<dbReference type="OrthoDB" id="1753686at2"/>
<sequence length="234" mass="26526">MKTLIVDYRISEEEKNSLLNLGYKIIACPPSNNLYYAICGHPDILMHIIDKKNIVVHKDMPTSFIKQLKNLDINVLLSSNSLDSKYPKDIILNALNLQNYFVHYLKNTDEVLLNEMKKEKKKLINTKQGYTKCSTAIVNDNAIMTSDTAIAKALKDENIDVLLLPPGDIELPGLDYGFIGGTCGLIEDNVLAFYGDLENYLYGKEVLKFLKKHKVEPVFLRKGNLIDRGSIFRV</sequence>
<evidence type="ECO:0000259" key="1">
    <source>
        <dbReference type="Pfam" id="PF21778"/>
    </source>
</evidence>
<proteinExistence type="predicted"/>
<dbReference type="EMBL" id="JENJ01000012">
    <property type="protein sequence ID" value="KGM97298.1"/>
    <property type="molecule type" value="Genomic_DNA"/>
</dbReference>
<reference evidence="2 3" key="1">
    <citation type="submission" date="2014-01" db="EMBL/GenBank/DDBJ databases">
        <title>Plasmidome dynamics in the species complex Clostridium novyi sensu lato converts strains of independent lineages into distinctly different pathogens.</title>
        <authorList>
            <person name="Skarin H."/>
            <person name="Segerman B."/>
        </authorList>
    </citation>
    <scope>NUCLEOTIDE SEQUENCE [LARGE SCALE GENOMIC DNA]</scope>
    <source>
        <strain evidence="2 3">4552</strain>
    </source>
</reference>
<comment type="caution">
    <text evidence="2">The sequence shown here is derived from an EMBL/GenBank/DDBJ whole genome shotgun (WGS) entry which is preliminary data.</text>
</comment>
<dbReference type="InterPro" id="IPR049238">
    <property type="entry name" value="DUF6873"/>
</dbReference>
<protein>
    <recommendedName>
        <fullName evidence="1">DUF6873 domain-containing protein</fullName>
    </recommendedName>
</protein>
<name>A0A0A0I9T6_CLONO</name>
<feature type="domain" description="DUF6873" evidence="1">
    <location>
        <begin position="5"/>
        <end position="232"/>
    </location>
</feature>